<evidence type="ECO:0000313" key="3">
    <source>
        <dbReference type="Proteomes" id="UP001161276"/>
    </source>
</evidence>
<dbReference type="Proteomes" id="UP001161276">
    <property type="component" value="Unassembled WGS sequence"/>
</dbReference>
<evidence type="ECO:0008006" key="4">
    <source>
        <dbReference type="Google" id="ProtNLM"/>
    </source>
</evidence>
<comment type="caution">
    <text evidence="2">The sequence shown here is derived from an EMBL/GenBank/DDBJ whole genome shotgun (WGS) entry which is preliminary data.</text>
</comment>
<name>A0AA43AZJ8_9BURK</name>
<gene>
    <name evidence="2" type="ORF">N5K24_06155</name>
</gene>
<dbReference type="RefSeq" id="WP_006222267.1">
    <property type="nucleotide sequence ID" value="NZ_ALJE01000002.1"/>
</dbReference>
<feature type="chain" id="PRO_5041226710" description="Type 1 fimbrial protein" evidence="1">
    <location>
        <begin position="24"/>
        <end position="102"/>
    </location>
</feature>
<accession>A0AA43AZJ8</accession>
<reference evidence="2" key="1">
    <citation type="submission" date="2022-09" db="EMBL/GenBank/DDBJ databases">
        <title>Intensive care unit water sources are persistently colonized with multi-drug resistant bacteria and are the site of extensive horizontal gene transfer of antibiotic resistance genes.</title>
        <authorList>
            <person name="Diorio-Toth L."/>
        </authorList>
    </citation>
    <scope>NUCLEOTIDE SEQUENCE</scope>
    <source>
        <strain evidence="2">GD03676</strain>
    </source>
</reference>
<protein>
    <recommendedName>
        <fullName evidence="4">Type 1 fimbrial protein</fullName>
    </recommendedName>
</protein>
<evidence type="ECO:0000256" key="1">
    <source>
        <dbReference type="SAM" id="SignalP"/>
    </source>
</evidence>
<dbReference type="AlphaFoldDB" id="A0AA43AZJ8"/>
<evidence type="ECO:0000313" key="2">
    <source>
        <dbReference type="EMBL" id="MDH2049968.1"/>
    </source>
</evidence>
<sequence length="102" mass="10530">MTIRNSVFALSFVSLLAPAVAGASDGAIRFTGAIVEPAACRVDMQGRKAGVAPPSAQCDQPAGRLPLPEANIVTVSIKALPPVPGRNGGPDQRYSIVTLDYL</sequence>
<dbReference type="EMBL" id="JAOCKG010000002">
    <property type="protein sequence ID" value="MDH2049968.1"/>
    <property type="molecule type" value="Genomic_DNA"/>
</dbReference>
<keyword evidence="1" id="KW-0732">Signal</keyword>
<proteinExistence type="predicted"/>
<feature type="signal peptide" evidence="1">
    <location>
        <begin position="1"/>
        <end position="23"/>
    </location>
</feature>
<organism evidence="2 3">
    <name type="scientific">Achromobacter marplatensis</name>
    <dbReference type="NCBI Taxonomy" id="470868"/>
    <lineage>
        <taxon>Bacteria</taxon>
        <taxon>Pseudomonadati</taxon>
        <taxon>Pseudomonadota</taxon>
        <taxon>Betaproteobacteria</taxon>
        <taxon>Burkholderiales</taxon>
        <taxon>Alcaligenaceae</taxon>
        <taxon>Achromobacter</taxon>
    </lineage>
</organism>